<gene>
    <name evidence="2" type="ORF">BKA19_1828</name>
</gene>
<dbReference type="Proteomes" id="UP000292507">
    <property type="component" value="Unassembled WGS sequence"/>
</dbReference>
<dbReference type="Pfam" id="PF13474">
    <property type="entry name" value="SnoaL_3"/>
    <property type="match status" value="1"/>
</dbReference>
<proteinExistence type="predicted"/>
<evidence type="ECO:0000259" key="1">
    <source>
        <dbReference type="Pfam" id="PF13474"/>
    </source>
</evidence>
<dbReference type="OrthoDB" id="8420006at2"/>
<dbReference type="RefSeq" id="WP_104529026.1">
    <property type="nucleotide sequence ID" value="NZ_POQT01000021.1"/>
</dbReference>
<dbReference type="InterPro" id="IPR032710">
    <property type="entry name" value="NTF2-like_dom_sf"/>
</dbReference>
<reference evidence="2 3" key="1">
    <citation type="submission" date="2019-02" db="EMBL/GenBank/DDBJ databases">
        <title>Sequencing the genomes of 1000 actinobacteria strains.</title>
        <authorList>
            <person name="Klenk H.-P."/>
        </authorList>
    </citation>
    <scope>NUCLEOTIDE SEQUENCE [LARGE SCALE GENOMIC DNA]</scope>
    <source>
        <strain evidence="2 3">DSM 44509</strain>
    </source>
</reference>
<dbReference type="AlphaFoldDB" id="A0A4Q7Y654"/>
<name>A0A4Q7Y654_9ACTN</name>
<dbReference type="GO" id="GO:0016853">
    <property type="term" value="F:isomerase activity"/>
    <property type="evidence" value="ECO:0007669"/>
    <property type="project" value="UniProtKB-KW"/>
</dbReference>
<evidence type="ECO:0000313" key="2">
    <source>
        <dbReference type="EMBL" id="RZU32138.1"/>
    </source>
</evidence>
<dbReference type="SUPFAM" id="SSF54427">
    <property type="entry name" value="NTF2-like"/>
    <property type="match status" value="1"/>
</dbReference>
<dbReference type="InterPro" id="IPR037401">
    <property type="entry name" value="SnoaL-like"/>
</dbReference>
<dbReference type="EMBL" id="SHKV01000001">
    <property type="protein sequence ID" value="RZU32138.1"/>
    <property type="molecule type" value="Genomic_DNA"/>
</dbReference>
<evidence type="ECO:0000313" key="3">
    <source>
        <dbReference type="Proteomes" id="UP000292507"/>
    </source>
</evidence>
<sequence length="132" mass="14593">MSAVEEVHRAAAELVAAFGRGDLDGYFACFADDATFLFPTTGALLPSTDAYRREWSRWQDDTGFAVLACTTTDTVVQVHGDAAVLTHRVRTTTSERGVVSELDERETIVFCRQDDGRWLAVHEHLSTVPETT</sequence>
<organism evidence="2 3">
    <name type="scientific">Blastococcus saxobsidens</name>
    <dbReference type="NCBI Taxonomy" id="138336"/>
    <lineage>
        <taxon>Bacteria</taxon>
        <taxon>Bacillati</taxon>
        <taxon>Actinomycetota</taxon>
        <taxon>Actinomycetes</taxon>
        <taxon>Geodermatophilales</taxon>
        <taxon>Geodermatophilaceae</taxon>
        <taxon>Blastococcus</taxon>
    </lineage>
</organism>
<feature type="domain" description="SnoaL-like" evidence="1">
    <location>
        <begin position="9"/>
        <end position="128"/>
    </location>
</feature>
<keyword evidence="2" id="KW-0413">Isomerase</keyword>
<keyword evidence="3" id="KW-1185">Reference proteome</keyword>
<comment type="caution">
    <text evidence="2">The sequence shown here is derived from an EMBL/GenBank/DDBJ whole genome shotgun (WGS) entry which is preliminary data.</text>
</comment>
<protein>
    <submittedName>
        <fullName evidence="2">Ketosteroid isomerase-like protein</fullName>
    </submittedName>
</protein>
<accession>A0A4Q7Y654</accession>
<dbReference type="Gene3D" id="3.10.450.50">
    <property type="match status" value="1"/>
</dbReference>